<evidence type="ECO:0000259" key="11">
    <source>
        <dbReference type="SMART" id="SM01011"/>
    </source>
</evidence>
<keyword evidence="5" id="KW-0645">Protease</keyword>
<keyword evidence="7" id="KW-0378">Hydrolase</keyword>
<dbReference type="InterPro" id="IPR007865">
    <property type="entry name" value="Aminopep_P_N"/>
</dbReference>
<organism evidence="13 14">
    <name type="scientific">Flagellimonas taeanensis</name>
    <dbReference type="NCBI Taxonomy" id="1005926"/>
    <lineage>
        <taxon>Bacteria</taxon>
        <taxon>Pseudomonadati</taxon>
        <taxon>Bacteroidota</taxon>
        <taxon>Flavobacteriia</taxon>
        <taxon>Flavobacteriales</taxon>
        <taxon>Flavobacteriaceae</taxon>
        <taxon>Flagellimonas</taxon>
    </lineage>
</organism>
<dbReference type="CDD" id="cd01087">
    <property type="entry name" value="Prolidase"/>
    <property type="match status" value="1"/>
</dbReference>
<evidence type="ECO:0000256" key="7">
    <source>
        <dbReference type="ARBA" id="ARBA00022801"/>
    </source>
</evidence>
<dbReference type="Pfam" id="PF05195">
    <property type="entry name" value="AMP_N"/>
    <property type="match status" value="1"/>
</dbReference>
<comment type="catalytic activity">
    <reaction evidence="1">
        <text>Release of any N-terminal amino acid, including proline, that is linked to proline, even from a dipeptide or tripeptide.</text>
        <dbReference type="EC" id="3.4.11.9"/>
    </reaction>
</comment>
<dbReference type="STRING" id="1055723.SAMN05216293_2581"/>
<sequence length="570" mass="65120">MFNALMIYIKWKQFLVMRFFCKKLYFEPNTDYMKNLIRSTLFSMMWVSLAMAQGTPTDYLSADFHKERRDKVRNLLPPNTAVVLFANAERNRANDVDYIYHQDPNFYYLTGYKEPNAVLVLFSEPQTDASGKQFNEIIYVQERNARAEQWTGKRLGVEGVKEKLGFDMVYNGKEFENFPVDFAKFDIVSFVDFKNDYRDQSGNADLFDLIKTFKEKANYPSDYNPIRNELYAMISADDGSKTEELVQTVERYLNRFPDMREDEFLNDFVNAPNDDLRKEIKNKVLMVQQSHNLDSKVLPMVMAQLRETKTPEEMKLLKKAVEISAVGQIEVMKAMHPNMSETEIQGVHEYVYKKYGAEYEGYPSIVGGGNNGCILHYIENNKMEVGNDLVLMDLGAEYHGYTADVTRTIPANGKFTPEQKAVYDIVYNAQEAGIKASVVGAPFQAPGRAAYQVVAEGLLKLGITKNEDETKIYFPHGTSHYLGLDVHDQGTYVPFQPNTVITVEPGIYIPEGSACDKKWWGIAVRIEDDILITENGPVNLSEMAPRTTEAIEAMMKQPSPLDDFKLPKLD</sequence>
<proteinExistence type="inferred from homology"/>
<dbReference type="EC" id="3.4.11.9" evidence="4"/>
<dbReference type="SUPFAM" id="SSF55920">
    <property type="entry name" value="Creatinase/aminopeptidase"/>
    <property type="match status" value="1"/>
</dbReference>
<dbReference type="PANTHER" id="PTHR43226">
    <property type="entry name" value="XAA-PRO AMINOPEPTIDASE 3"/>
    <property type="match status" value="1"/>
</dbReference>
<evidence type="ECO:0000256" key="5">
    <source>
        <dbReference type="ARBA" id="ARBA00022670"/>
    </source>
</evidence>
<dbReference type="InterPro" id="IPR000994">
    <property type="entry name" value="Pept_M24"/>
</dbReference>
<dbReference type="PROSITE" id="PS00491">
    <property type="entry name" value="PROLINE_PEPTIDASE"/>
    <property type="match status" value="1"/>
</dbReference>
<dbReference type="SMART" id="SM01011">
    <property type="entry name" value="AMP_N"/>
    <property type="match status" value="1"/>
</dbReference>
<comment type="similarity">
    <text evidence="3 10">Belongs to the peptidase M24B family.</text>
</comment>
<keyword evidence="9" id="KW-0464">Manganese</keyword>
<dbReference type="PANTHER" id="PTHR43226:SF4">
    <property type="entry name" value="XAA-PRO AMINOPEPTIDASE 3"/>
    <property type="match status" value="1"/>
</dbReference>
<comment type="caution">
    <text evidence="13">The sequence shown here is derived from an EMBL/GenBank/DDBJ whole genome shotgun (WGS) entry which is preliminary data.</text>
</comment>
<comment type="cofactor">
    <cofactor evidence="2">
        <name>Mn(2+)</name>
        <dbReference type="ChEBI" id="CHEBI:29035"/>
    </cofactor>
</comment>
<keyword evidence="6 10" id="KW-0479">Metal-binding</keyword>
<evidence type="ECO:0000313" key="15">
    <source>
        <dbReference type="Proteomes" id="UP000198940"/>
    </source>
</evidence>
<evidence type="ECO:0000313" key="14">
    <source>
        <dbReference type="Proteomes" id="UP000184031"/>
    </source>
</evidence>
<name>A0A1M6XHM2_9FLAO</name>
<dbReference type="InterPro" id="IPR052433">
    <property type="entry name" value="X-Pro_dipept-like"/>
</dbReference>
<protein>
    <recommendedName>
        <fullName evidence="4">Xaa-Pro aminopeptidase</fullName>
        <ecNumber evidence="4">3.4.11.9</ecNumber>
    </recommendedName>
</protein>
<dbReference type="InterPro" id="IPR036005">
    <property type="entry name" value="Creatinase/aminopeptidase-like"/>
</dbReference>
<evidence type="ECO:0000256" key="1">
    <source>
        <dbReference type="ARBA" id="ARBA00001424"/>
    </source>
</evidence>
<dbReference type="Gene3D" id="3.90.230.10">
    <property type="entry name" value="Creatinase/methionine aminopeptidase superfamily"/>
    <property type="match status" value="1"/>
</dbReference>
<keyword evidence="13" id="KW-0031">Aminopeptidase</keyword>
<dbReference type="InterPro" id="IPR001131">
    <property type="entry name" value="Peptidase_M24B_aminopep-P_CS"/>
</dbReference>
<dbReference type="EMBL" id="FOKU01000004">
    <property type="protein sequence ID" value="SFB94775.1"/>
    <property type="molecule type" value="Genomic_DNA"/>
</dbReference>
<dbReference type="Proteomes" id="UP000184031">
    <property type="component" value="Unassembled WGS sequence"/>
</dbReference>
<dbReference type="EMBL" id="FRAT01000006">
    <property type="protein sequence ID" value="SHL05467.1"/>
    <property type="molecule type" value="Genomic_DNA"/>
</dbReference>
<dbReference type="Gene3D" id="3.40.350.10">
    <property type="entry name" value="Creatinase/prolidase N-terminal domain"/>
    <property type="match status" value="1"/>
</dbReference>
<evidence type="ECO:0000256" key="2">
    <source>
        <dbReference type="ARBA" id="ARBA00001936"/>
    </source>
</evidence>
<gene>
    <name evidence="12" type="ORF">SAMN04487891_10422</name>
    <name evidence="13" type="ORF">SAMN05216293_2581</name>
</gene>
<evidence type="ECO:0000313" key="13">
    <source>
        <dbReference type="EMBL" id="SHL05467.1"/>
    </source>
</evidence>
<evidence type="ECO:0000313" key="12">
    <source>
        <dbReference type="EMBL" id="SFB94775.1"/>
    </source>
</evidence>
<accession>A0A1M6XHM2</accession>
<dbReference type="GO" id="GO:0030145">
    <property type="term" value="F:manganese ion binding"/>
    <property type="evidence" value="ECO:0007669"/>
    <property type="project" value="InterPro"/>
</dbReference>
<evidence type="ECO:0000256" key="9">
    <source>
        <dbReference type="ARBA" id="ARBA00023211"/>
    </source>
</evidence>
<feature type="domain" description="Aminopeptidase P N-terminal" evidence="11">
    <location>
        <begin position="60"/>
        <end position="199"/>
    </location>
</feature>
<evidence type="ECO:0000256" key="3">
    <source>
        <dbReference type="ARBA" id="ARBA00008766"/>
    </source>
</evidence>
<dbReference type="GO" id="GO:0006508">
    <property type="term" value="P:proteolysis"/>
    <property type="evidence" value="ECO:0007669"/>
    <property type="project" value="UniProtKB-KW"/>
</dbReference>
<dbReference type="InterPro" id="IPR029149">
    <property type="entry name" value="Creatin/AminoP/Spt16_N"/>
</dbReference>
<keyword evidence="15" id="KW-1185">Reference proteome</keyword>
<dbReference type="GO" id="GO:0070006">
    <property type="term" value="F:metalloaminopeptidase activity"/>
    <property type="evidence" value="ECO:0007669"/>
    <property type="project" value="InterPro"/>
</dbReference>
<evidence type="ECO:0000256" key="4">
    <source>
        <dbReference type="ARBA" id="ARBA00012574"/>
    </source>
</evidence>
<reference evidence="13 14" key="1">
    <citation type="submission" date="2016-11" db="EMBL/GenBank/DDBJ databases">
        <authorList>
            <person name="Varghese N."/>
            <person name="Submissions S."/>
        </authorList>
    </citation>
    <scope>NUCLEOTIDE SEQUENCE [LARGE SCALE GENOMIC DNA]</scope>
    <source>
        <strain evidence="13 14">CGMCC 1.12174</strain>
        <strain evidence="12 15">DSM 26351</strain>
    </source>
</reference>
<dbReference type="Proteomes" id="UP000198940">
    <property type="component" value="Unassembled WGS sequence"/>
</dbReference>
<evidence type="ECO:0000256" key="10">
    <source>
        <dbReference type="RuleBase" id="RU000590"/>
    </source>
</evidence>
<keyword evidence="8" id="KW-0482">Metalloprotease</keyword>
<evidence type="ECO:0000256" key="8">
    <source>
        <dbReference type="ARBA" id="ARBA00023049"/>
    </source>
</evidence>
<dbReference type="AlphaFoldDB" id="A0A1M6XHM2"/>
<dbReference type="SUPFAM" id="SSF53092">
    <property type="entry name" value="Creatinase/prolidase N-terminal domain"/>
    <property type="match status" value="1"/>
</dbReference>
<evidence type="ECO:0000256" key="6">
    <source>
        <dbReference type="ARBA" id="ARBA00022723"/>
    </source>
</evidence>
<dbReference type="Pfam" id="PF00557">
    <property type="entry name" value="Peptidase_M24"/>
    <property type="match status" value="1"/>
</dbReference>